<evidence type="ECO:0000313" key="1">
    <source>
        <dbReference type="EMBL" id="KAF0916984.1"/>
    </source>
</evidence>
<dbReference type="AlphaFoldDB" id="A0A6G1DY05"/>
<comment type="caution">
    <text evidence="1">The sequence shown here is derived from an EMBL/GenBank/DDBJ whole genome shotgun (WGS) entry which is preliminary data.</text>
</comment>
<protein>
    <submittedName>
        <fullName evidence="1">Uncharacterized protein</fullName>
    </submittedName>
</protein>
<accession>A0A6G1DY05</accession>
<dbReference type="Proteomes" id="UP000479710">
    <property type="component" value="Unassembled WGS sequence"/>
</dbReference>
<gene>
    <name evidence="1" type="ORF">E2562_015149</name>
</gene>
<evidence type="ECO:0000313" key="2">
    <source>
        <dbReference type="Proteomes" id="UP000479710"/>
    </source>
</evidence>
<sequence length="79" mass="8785">MAQASQAACRFLPSLLRRARNQCRTSMMLLLSPRLPHEGMTWALQAAPPTQQPVMPIALFIGTGKGFSHHQVVTRDKET</sequence>
<reference evidence="1 2" key="1">
    <citation type="submission" date="2019-11" db="EMBL/GenBank/DDBJ databases">
        <title>Whole genome sequence of Oryza granulata.</title>
        <authorList>
            <person name="Li W."/>
        </authorList>
    </citation>
    <scope>NUCLEOTIDE SEQUENCE [LARGE SCALE GENOMIC DNA]</scope>
    <source>
        <strain evidence="2">cv. Menghai</strain>
        <tissue evidence="1">Leaf</tissue>
    </source>
</reference>
<name>A0A6G1DY05_9ORYZ</name>
<proteinExistence type="predicted"/>
<keyword evidence="2" id="KW-1185">Reference proteome</keyword>
<dbReference type="EMBL" id="SPHZ02000005">
    <property type="protein sequence ID" value="KAF0916984.1"/>
    <property type="molecule type" value="Genomic_DNA"/>
</dbReference>
<organism evidence="1 2">
    <name type="scientific">Oryza meyeriana var. granulata</name>
    <dbReference type="NCBI Taxonomy" id="110450"/>
    <lineage>
        <taxon>Eukaryota</taxon>
        <taxon>Viridiplantae</taxon>
        <taxon>Streptophyta</taxon>
        <taxon>Embryophyta</taxon>
        <taxon>Tracheophyta</taxon>
        <taxon>Spermatophyta</taxon>
        <taxon>Magnoliopsida</taxon>
        <taxon>Liliopsida</taxon>
        <taxon>Poales</taxon>
        <taxon>Poaceae</taxon>
        <taxon>BOP clade</taxon>
        <taxon>Oryzoideae</taxon>
        <taxon>Oryzeae</taxon>
        <taxon>Oryzinae</taxon>
        <taxon>Oryza</taxon>
        <taxon>Oryza meyeriana</taxon>
    </lineage>
</organism>